<sequence>MQSLILKALLPWFILGPVLAQSAGTEESLVLEQAPEVLRPYVLRKGSGQAVSVGQQVYRLSVTGNSSAGAFSLLQTNAPDSKHLGVLPHVHKLHFENFYCTKGRFQVWTKTNDTEQARILYQGDYAAVPQNTIHTFQILDPDSQGTGVIYPGGFERLFLSVSEQPYLSSAGSPYTPATAENSAGEQLNPDAIATWATYDVHAHLEFTPRRDLVNGSAGGSGYWHDGPNFLGPDSKTPNFIAKGYGPKYLNTDGGVYRIITPFATKNQTDGKFSQGTVTMSPKLSNQTAIHANLKQHVAFQLEEGSLVVNVTGYETSTLI</sequence>
<dbReference type="EMBL" id="VUJX02000007">
    <property type="protein sequence ID" value="KAL0933733.1"/>
    <property type="molecule type" value="Genomic_DNA"/>
</dbReference>
<gene>
    <name evidence="1" type="ORF">CTRU02_210532</name>
</gene>
<dbReference type="Proteomes" id="UP000805649">
    <property type="component" value="Unassembled WGS sequence"/>
</dbReference>
<evidence type="ECO:0000313" key="2">
    <source>
        <dbReference type="Proteomes" id="UP000805649"/>
    </source>
</evidence>
<proteinExistence type="predicted"/>
<organism evidence="1 2">
    <name type="scientific">Colletotrichum truncatum</name>
    <name type="common">Anthracnose fungus</name>
    <name type="synonym">Colletotrichum capsici</name>
    <dbReference type="NCBI Taxonomy" id="5467"/>
    <lineage>
        <taxon>Eukaryota</taxon>
        <taxon>Fungi</taxon>
        <taxon>Dikarya</taxon>
        <taxon>Ascomycota</taxon>
        <taxon>Pezizomycotina</taxon>
        <taxon>Sordariomycetes</taxon>
        <taxon>Hypocreomycetidae</taxon>
        <taxon>Glomerellales</taxon>
        <taxon>Glomerellaceae</taxon>
        <taxon>Colletotrichum</taxon>
        <taxon>Colletotrichum truncatum species complex</taxon>
    </lineage>
</organism>
<accession>A0ACC3YPA4</accession>
<comment type="caution">
    <text evidence="1">The sequence shown here is derived from an EMBL/GenBank/DDBJ whole genome shotgun (WGS) entry which is preliminary data.</text>
</comment>
<reference evidence="1 2" key="1">
    <citation type="journal article" date="2020" name="Phytopathology">
        <title>Genome Sequence Resources of Colletotrichum truncatum, C. plurivorum, C. musicola, and C. sojae: Four Species Pathogenic to Soybean (Glycine max).</title>
        <authorList>
            <person name="Rogerio F."/>
            <person name="Boufleur T.R."/>
            <person name="Ciampi-Guillardi M."/>
            <person name="Sukno S.A."/>
            <person name="Thon M.R."/>
            <person name="Massola Junior N.S."/>
            <person name="Baroncelli R."/>
        </authorList>
    </citation>
    <scope>NUCLEOTIDE SEQUENCE [LARGE SCALE GENOMIC DNA]</scope>
    <source>
        <strain evidence="1 2">CMES1059</strain>
    </source>
</reference>
<name>A0ACC3YPA4_COLTU</name>
<protein>
    <submittedName>
        <fullName evidence="1">Quercetin 2,3-dioxygenase</fullName>
    </submittedName>
</protein>
<evidence type="ECO:0000313" key="1">
    <source>
        <dbReference type="EMBL" id="KAL0933733.1"/>
    </source>
</evidence>
<keyword evidence="2" id="KW-1185">Reference proteome</keyword>